<sequence length="704" mass="77312">MLARPYRSRFLFFAMASSALAGLGFGPACAQSADRAWGYNSYGIPGLIDMPVAGSREDAELGFNVFAFAGQTRVSAAFQITPRLSAGFRYSTIKNYMGGGTLYDRSFSIQYRFLDEGRFWPAMAFGINDMTGTGVYSGEYVVATKSISPKLRATAGIGWGRLGSNNGFDNPLGVLSDHFKTRGERTGAQGGTFQPQQWFTGDAALFAGVEWQATDRLRLMAEYSSDAYTREDGPTFDRKSPVNIAAQYKINDQASITAGYLYGTDFSVQLSYALNPKHNAHPSGLKDAPPPVVPRAGVEAAQSWTNDPAYLTAKLRPALAQQGLVLEGAKLSGSTLAIQIRNDRYNAPPEALGRAARVLSAQAPAMVDRFAITLSENSQPVSTTTIRRDDLEAYEFHPVGGELMRAHAQIDGAPPRLPVAPGTYPRFSWGVGPYLLPGLFDPDDPLRADLGVSVQAQYEIAPGLLLSGRVNQKVIGNLDQANRPSDSVLPHVRSDAWLYYKGSGPTIPELTGAYFFRPGRDLFGRVTAGYLEPMFAGVSTELLWAPEHSRLALGAELNRVRQRGYDQRFDLRDYEVTTGHLSAYYQFTDQFYTQLDVGRYLAGDWGATLSFSRVFDNGWKVGVYATKTDVSSEDFGEGSFDKGFMITIPLHWATGQPTKQRYSTVIQPIVRDGGARLGVANRLYGMVREDQPASFDGNWERFWR</sequence>
<dbReference type="RefSeq" id="WP_075776617.1">
    <property type="nucleotide sequence ID" value="NZ_CP019437.1"/>
</dbReference>
<keyword evidence="3" id="KW-1185">Reference proteome</keyword>
<feature type="chain" id="PRO_5045390514" description="Exopolysaccharide biosynthesis protein YbjH" evidence="1">
    <location>
        <begin position="22"/>
        <end position="704"/>
    </location>
</feature>
<accession>A0ABN4XK24</accession>
<dbReference type="EMBL" id="CP019437">
    <property type="protein sequence ID" value="AQS49828.1"/>
    <property type="molecule type" value="Genomic_DNA"/>
</dbReference>
<protein>
    <recommendedName>
        <fullName evidence="4">Exopolysaccharide biosynthesis protein YbjH</fullName>
    </recommendedName>
</protein>
<evidence type="ECO:0008006" key="4">
    <source>
        <dbReference type="Google" id="ProtNLM"/>
    </source>
</evidence>
<evidence type="ECO:0000313" key="2">
    <source>
        <dbReference type="EMBL" id="AQS49828.1"/>
    </source>
</evidence>
<dbReference type="Pfam" id="PF06082">
    <property type="entry name" value="YjbH"/>
    <property type="match status" value="1"/>
</dbReference>
<dbReference type="InterPro" id="IPR010344">
    <property type="entry name" value="YbjH"/>
</dbReference>
<reference evidence="2 3" key="1">
    <citation type="submission" date="2017-01" db="EMBL/GenBank/DDBJ databases">
        <title>The complete genome sequence of a sulfur-oxidizing marine bacterium Thioclava sp. 25B10_4T.</title>
        <authorList>
            <person name="Liu Y."/>
            <person name="Lai Q."/>
            <person name="Shao Z."/>
        </authorList>
    </citation>
    <scope>NUCLEOTIDE SEQUENCE [LARGE SCALE GENOMIC DNA]</scope>
    <source>
        <strain evidence="2 3">25B10_4</strain>
    </source>
</reference>
<gene>
    <name evidence="2" type="ORF">BMG03_10320</name>
</gene>
<name>A0ABN4XK24_9RHOB</name>
<proteinExistence type="predicted"/>
<dbReference type="Proteomes" id="UP000185622">
    <property type="component" value="Chromosome"/>
</dbReference>
<evidence type="ECO:0000313" key="3">
    <source>
        <dbReference type="Proteomes" id="UP000185622"/>
    </source>
</evidence>
<feature type="signal peptide" evidence="1">
    <location>
        <begin position="1"/>
        <end position="21"/>
    </location>
</feature>
<keyword evidence="1" id="KW-0732">Signal</keyword>
<organism evidence="2 3">
    <name type="scientific">Thioclava nitratireducens</name>
    <dbReference type="NCBI Taxonomy" id="1915078"/>
    <lineage>
        <taxon>Bacteria</taxon>
        <taxon>Pseudomonadati</taxon>
        <taxon>Pseudomonadota</taxon>
        <taxon>Alphaproteobacteria</taxon>
        <taxon>Rhodobacterales</taxon>
        <taxon>Paracoccaceae</taxon>
        <taxon>Thioclava</taxon>
    </lineage>
</organism>
<evidence type="ECO:0000256" key="1">
    <source>
        <dbReference type="SAM" id="SignalP"/>
    </source>
</evidence>